<dbReference type="PANTHER" id="PTHR47017:SF1">
    <property type="entry name" value="ACYL-COA"/>
    <property type="match status" value="1"/>
</dbReference>
<dbReference type="Proteomes" id="UP000535276">
    <property type="component" value="Unassembled WGS sequence"/>
</dbReference>
<dbReference type="InterPro" id="IPR007434">
    <property type="entry name" value="FemAB-like"/>
</dbReference>
<sequence length="396" mass="44829">MTDELSIRVERSFTAISPESWSRLSGASKTCPTLAYNPFVSHAFLSSLEESGSASAETGWLGHHLLLETERGELIGALPGYLKSHSQGEYVFDHGWADAFERAGGRYYPKLQCSIPFTPATGPRLLVAEGLQRLPIQSAIAESLKEVVRRLGISSAHVTFVPDEEIGVFEMDGYLHRTDQQFHFINDGYANHEEFLETLASRKRKALRKERRAALENGISIDWLTGRDLTERIWDQFFKFYMDTGGRKWGRPYLTRKFYSLIGERMADDILLVMAKRDGRYIAGAINFIGGDTLYGRHWGCVEDHPFLHFEVCYHQAIDFALSKGLKRVEAGAQGEHKLARGYLPVTTHSAHYVAHAGLRRAIGDYLARERADVEQMSEVLSEHSPFRKGERQQED</sequence>
<dbReference type="RefSeq" id="WP_179610634.1">
    <property type="nucleotide sequence ID" value="NZ_JACBZV010000001.1"/>
</dbReference>
<proteinExistence type="predicted"/>
<evidence type="ECO:0000313" key="2">
    <source>
        <dbReference type="Proteomes" id="UP000535276"/>
    </source>
</evidence>
<dbReference type="InterPro" id="IPR016181">
    <property type="entry name" value="Acyl_CoA_acyltransferase"/>
</dbReference>
<dbReference type="AlphaFoldDB" id="A0A7Z0IWL6"/>
<accession>A0A7Z0IWL6</accession>
<dbReference type="SUPFAM" id="SSF55729">
    <property type="entry name" value="Acyl-CoA N-acyltransferases (Nat)"/>
    <property type="match status" value="1"/>
</dbReference>
<protein>
    <recommendedName>
        <fullName evidence="3">GNAT family N-acetyltransferase</fullName>
    </recommendedName>
</protein>
<dbReference type="PANTHER" id="PTHR47017">
    <property type="entry name" value="ACYL-COA"/>
    <property type="match status" value="1"/>
</dbReference>
<reference evidence="1 2" key="1">
    <citation type="submission" date="2020-07" db="EMBL/GenBank/DDBJ databases">
        <title>Genomic Encyclopedia of Type Strains, Phase IV (KMG-V): Genome sequencing to study the core and pangenomes of soil and plant-associated prokaryotes.</title>
        <authorList>
            <person name="Whitman W."/>
        </authorList>
    </citation>
    <scope>NUCLEOTIDE SEQUENCE [LARGE SCALE GENOMIC DNA]</scope>
    <source>
        <strain evidence="1 2">SEMIA 4052</strain>
    </source>
</reference>
<evidence type="ECO:0008006" key="3">
    <source>
        <dbReference type="Google" id="ProtNLM"/>
    </source>
</evidence>
<organism evidence="1 2">
    <name type="scientific">Rhizobium leguminosarum</name>
    <dbReference type="NCBI Taxonomy" id="384"/>
    <lineage>
        <taxon>Bacteria</taxon>
        <taxon>Pseudomonadati</taxon>
        <taxon>Pseudomonadota</taxon>
        <taxon>Alphaproteobacteria</taxon>
        <taxon>Hyphomicrobiales</taxon>
        <taxon>Rhizobiaceae</taxon>
        <taxon>Rhizobium/Agrobacterium group</taxon>
        <taxon>Rhizobium</taxon>
    </lineage>
</organism>
<name>A0A7Z0IWL6_RHILE</name>
<comment type="caution">
    <text evidence="1">The sequence shown here is derived from an EMBL/GenBank/DDBJ whole genome shotgun (WGS) entry which is preliminary data.</text>
</comment>
<evidence type="ECO:0000313" key="1">
    <source>
        <dbReference type="EMBL" id="NYJ09619.1"/>
    </source>
</evidence>
<dbReference type="Gene3D" id="3.40.630.30">
    <property type="match status" value="1"/>
</dbReference>
<gene>
    <name evidence="1" type="ORF">GGI64_000638</name>
</gene>
<dbReference type="Pfam" id="PF04339">
    <property type="entry name" value="FemAB_like"/>
    <property type="match status" value="1"/>
</dbReference>
<dbReference type="EMBL" id="JACBZV010000001">
    <property type="protein sequence ID" value="NYJ09619.1"/>
    <property type="molecule type" value="Genomic_DNA"/>
</dbReference>